<organism evidence="2 3">
    <name type="scientific">Caerostris darwini</name>
    <dbReference type="NCBI Taxonomy" id="1538125"/>
    <lineage>
        <taxon>Eukaryota</taxon>
        <taxon>Metazoa</taxon>
        <taxon>Ecdysozoa</taxon>
        <taxon>Arthropoda</taxon>
        <taxon>Chelicerata</taxon>
        <taxon>Arachnida</taxon>
        <taxon>Araneae</taxon>
        <taxon>Araneomorphae</taxon>
        <taxon>Entelegynae</taxon>
        <taxon>Araneoidea</taxon>
        <taxon>Araneidae</taxon>
        <taxon>Caerostris</taxon>
    </lineage>
</organism>
<reference evidence="2 3" key="1">
    <citation type="submission" date="2021-06" db="EMBL/GenBank/DDBJ databases">
        <title>Caerostris darwini draft genome.</title>
        <authorList>
            <person name="Kono N."/>
            <person name="Arakawa K."/>
        </authorList>
    </citation>
    <scope>NUCLEOTIDE SEQUENCE [LARGE SCALE GENOMIC DNA]</scope>
</reference>
<evidence type="ECO:0000313" key="3">
    <source>
        <dbReference type="Proteomes" id="UP001054837"/>
    </source>
</evidence>
<name>A0AAV4UL22_9ARAC</name>
<keyword evidence="3" id="KW-1185">Reference proteome</keyword>
<evidence type="ECO:0000313" key="2">
    <source>
        <dbReference type="EMBL" id="GIY58424.1"/>
    </source>
</evidence>
<dbReference type="AlphaFoldDB" id="A0AAV4UL22"/>
<feature type="region of interest" description="Disordered" evidence="1">
    <location>
        <begin position="93"/>
        <end position="125"/>
    </location>
</feature>
<dbReference type="Proteomes" id="UP001054837">
    <property type="component" value="Unassembled WGS sequence"/>
</dbReference>
<accession>A0AAV4UL22</accession>
<dbReference type="EMBL" id="BPLQ01011499">
    <property type="protein sequence ID" value="GIY58424.1"/>
    <property type="molecule type" value="Genomic_DNA"/>
</dbReference>
<comment type="caution">
    <text evidence="2">The sequence shown here is derived from an EMBL/GenBank/DDBJ whole genome shotgun (WGS) entry which is preliminary data.</text>
</comment>
<gene>
    <name evidence="2" type="ORF">CDAR_613101</name>
</gene>
<evidence type="ECO:0000256" key="1">
    <source>
        <dbReference type="SAM" id="MobiDB-lite"/>
    </source>
</evidence>
<proteinExistence type="predicted"/>
<sequence>MLGYLNRHLIFRGVTFLEIMYGFQHVWKGVLEGCPLTISRRGVTRKPGGEEYRMTQTHWLNCDTRLSYSNTEKGKYLGKRSLQCDQFDFLQNEETPSPKGLRLAAPLRGRSTQGSSPVERQDSRS</sequence>
<protein>
    <submittedName>
        <fullName evidence="2">Uncharacterized protein</fullName>
    </submittedName>
</protein>